<evidence type="ECO:0000256" key="4">
    <source>
        <dbReference type="ARBA" id="ARBA00022960"/>
    </source>
</evidence>
<dbReference type="GO" id="GO:0008360">
    <property type="term" value="P:regulation of cell shape"/>
    <property type="evidence" value="ECO:0007669"/>
    <property type="project" value="UniProtKB-KW"/>
</dbReference>
<dbReference type="Proteomes" id="UP000224203">
    <property type="component" value="Unassembled WGS sequence"/>
</dbReference>
<evidence type="ECO:0000256" key="10">
    <source>
        <dbReference type="SAM" id="Phobius"/>
    </source>
</evidence>
<reference evidence="12 13" key="1">
    <citation type="submission" date="2017-09" db="EMBL/GenBank/DDBJ databases">
        <title>Large-scale bioinformatics analysis of Bacillus genomes uncovers conserved roles of natural products in bacterial physiology.</title>
        <authorList>
            <consortium name="Agbiome Team Llc"/>
            <person name="Bleich R.M."/>
            <person name="Grubbs K.J."/>
            <person name="Santa Maria K.C."/>
            <person name="Allen S.E."/>
            <person name="Farag S."/>
            <person name="Shank E.A."/>
            <person name="Bowers A."/>
        </authorList>
    </citation>
    <scope>NUCLEOTIDE SEQUENCE [LARGE SCALE GENOMIC DNA]</scope>
    <source>
        <strain evidence="12 13">AFS041711</strain>
    </source>
</reference>
<dbReference type="GO" id="GO:0009002">
    <property type="term" value="F:serine-type D-Ala-D-Ala carboxypeptidase activity"/>
    <property type="evidence" value="ECO:0007669"/>
    <property type="project" value="InterPro"/>
</dbReference>
<feature type="active site" description="Acyl-ester intermediate" evidence="7">
    <location>
        <position position="90"/>
    </location>
</feature>
<evidence type="ECO:0000259" key="11">
    <source>
        <dbReference type="Pfam" id="PF00768"/>
    </source>
</evidence>
<keyword evidence="6" id="KW-0961">Cell wall biogenesis/degradation</keyword>
<feature type="binding site" evidence="8">
    <location>
        <position position="264"/>
    </location>
    <ligand>
        <name>substrate</name>
    </ligand>
</feature>
<dbReference type="PRINTS" id="PR00725">
    <property type="entry name" value="DADACBPTASE1"/>
</dbReference>
<evidence type="ECO:0000256" key="1">
    <source>
        <dbReference type="ARBA" id="ARBA00007164"/>
    </source>
</evidence>
<keyword evidence="12" id="KW-0645">Protease</keyword>
<feature type="transmembrane region" description="Helical" evidence="10">
    <location>
        <begin position="7"/>
        <end position="25"/>
    </location>
</feature>
<dbReference type="GO" id="GO:0071555">
    <property type="term" value="P:cell wall organization"/>
    <property type="evidence" value="ECO:0007669"/>
    <property type="project" value="UniProtKB-KW"/>
</dbReference>
<comment type="similarity">
    <text evidence="1 9">Belongs to the peptidase S11 family.</text>
</comment>
<evidence type="ECO:0000256" key="7">
    <source>
        <dbReference type="PIRSR" id="PIRSR618044-1"/>
    </source>
</evidence>
<evidence type="ECO:0000256" key="3">
    <source>
        <dbReference type="ARBA" id="ARBA00022801"/>
    </source>
</evidence>
<dbReference type="PANTHER" id="PTHR21581:SF11">
    <property type="entry name" value="D-ALANYL-D-ALANINE CARBOXYPEPTIDASE DACA"/>
    <property type="match status" value="1"/>
</dbReference>
<sequence length="321" mass="35363">MKQKLSWIALVMLIAILFTGGWLLFHKTIVEQKAIPKAQIKTNVKTAPTKKGAASIPEPIVEAKAAVLLDASNGEIIYKKNGMEPYPPASMSKMMTAYILLEYIHQGKIHWEDQVTISAKSEQTEGAKILIHKGDVLTVQDLYHALLIQSANNTAVALAEHIALTEKNFTALMNQKAKQLGLSGETSFVNASGLQEDDGTETKMPAVDVAKLAYYLVKDYPEILEVTQLSQSQLAFKNITVKNTNKMLNQNDQEYYFKGMDGLKSGFTDSAGYCFTGTARQGNKRLISVIMGTDAIDKRFTESRKLLSYGFQVTEGSVVGK</sequence>
<dbReference type="InterPro" id="IPR001967">
    <property type="entry name" value="Peptidase_S11_N"/>
</dbReference>
<feature type="active site" description="Proton acceptor" evidence="7">
    <location>
        <position position="93"/>
    </location>
</feature>
<keyword evidence="4" id="KW-0133">Cell shape</keyword>
<evidence type="ECO:0000256" key="6">
    <source>
        <dbReference type="ARBA" id="ARBA00023316"/>
    </source>
</evidence>
<keyword evidence="10" id="KW-0812">Transmembrane</keyword>
<dbReference type="InterPro" id="IPR012338">
    <property type="entry name" value="Beta-lactam/transpept-like"/>
</dbReference>
<name>A0A9X7CKN2_BACCE</name>
<dbReference type="PANTHER" id="PTHR21581">
    <property type="entry name" value="D-ALANYL-D-ALANINE CARBOXYPEPTIDASE"/>
    <property type="match status" value="1"/>
</dbReference>
<evidence type="ECO:0000313" key="13">
    <source>
        <dbReference type="Proteomes" id="UP000224203"/>
    </source>
</evidence>
<evidence type="ECO:0000313" key="12">
    <source>
        <dbReference type="EMBL" id="PGS77203.1"/>
    </source>
</evidence>
<dbReference type="RefSeq" id="WP_098783213.1">
    <property type="nucleotide sequence ID" value="NZ_NULI01000117.1"/>
</dbReference>
<dbReference type="AlphaFoldDB" id="A0A9X7CKN2"/>
<evidence type="ECO:0000256" key="5">
    <source>
        <dbReference type="ARBA" id="ARBA00022984"/>
    </source>
</evidence>
<feature type="active site" evidence="7">
    <location>
        <position position="150"/>
    </location>
</feature>
<dbReference type="SUPFAM" id="SSF56601">
    <property type="entry name" value="beta-lactamase/transpeptidase-like"/>
    <property type="match status" value="1"/>
</dbReference>
<dbReference type="GO" id="GO:0006508">
    <property type="term" value="P:proteolysis"/>
    <property type="evidence" value="ECO:0007669"/>
    <property type="project" value="InterPro"/>
</dbReference>
<dbReference type="InterPro" id="IPR018044">
    <property type="entry name" value="Peptidase_S11"/>
</dbReference>
<accession>A0A9X7CKN2</accession>
<keyword evidence="3" id="KW-0378">Hydrolase</keyword>
<dbReference type="Pfam" id="PF00768">
    <property type="entry name" value="Peptidase_S11"/>
    <property type="match status" value="1"/>
</dbReference>
<keyword evidence="2" id="KW-0732">Signal</keyword>
<keyword evidence="10" id="KW-0472">Membrane</keyword>
<comment type="caution">
    <text evidence="12">The sequence shown here is derived from an EMBL/GenBank/DDBJ whole genome shotgun (WGS) entry which is preliminary data.</text>
</comment>
<evidence type="ECO:0000256" key="2">
    <source>
        <dbReference type="ARBA" id="ARBA00022729"/>
    </source>
</evidence>
<evidence type="ECO:0000256" key="8">
    <source>
        <dbReference type="PIRSR" id="PIRSR618044-2"/>
    </source>
</evidence>
<dbReference type="GO" id="GO:0009252">
    <property type="term" value="P:peptidoglycan biosynthetic process"/>
    <property type="evidence" value="ECO:0007669"/>
    <property type="project" value="UniProtKB-KW"/>
</dbReference>
<keyword evidence="10" id="KW-1133">Transmembrane helix</keyword>
<feature type="domain" description="Peptidase S11 D-alanyl-D-alanine carboxypeptidase A N-terminal" evidence="11">
    <location>
        <begin position="58"/>
        <end position="294"/>
    </location>
</feature>
<keyword evidence="12" id="KW-0121">Carboxypeptidase</keyword>
<gene>
    <name evidence="12" type="ORF">COC69_20680</name>
</gene>
<keyword evidence="5" id="KW-0573">Peptidoglycan synthesis</keyword>
<proteinExistence type="inferred from homology"/>
<dbReference type="EMBL" id="NULI01000117">
    <property type="protein sequence ID" value="PGS77203.1"/>
    <property type="molecule type" value="Genomic_DNA"/>
</dbReference>
<dbReference type="Gene3D" id="3.40.710.10">
    <property type="entry name" value="DD-peptidase/beta-lactamase superfamily"/>
    <property type="match status" value="1"/>
</dbReference>
<protein>
    <submittedName>
        <fullName evidence="12">D-alanyl-D-alanine carboxypeptidase</fullName>
    </submittedName>
</protein>
<evidence type="ECO:0000256" key="9">
    <source>
        <dbReference type="RuleBase" id="RU004016"/>
    </source>
</evidence>
<organism evidence="12 13">
    <name type="scientific">Bacillus cereus</name>
    <dbReference type="NCBI Taxonomy" id="1396"/>
    <lineage>
        <taxon>Bacteria</taxon>
        <taxon>Bacillati</taxon>
        <taxon>Bacillota</taxon>
        <taxon>Bacilli</taxon>
        <taxon>Bacillales</taxon>
        <taxon>Bacillaceae</taxon>
        <taxon>Bacillus</taxon>
        <taxon>Bacillus cereus group</taxon>
    </lineage>
</organism>